<accession>A0A7D9HQG5</accession>
<dbReference type="AlphaFoldDB" id="A0A7D9HQG5"/>
<dbReference type="Gene3D" id="3.30.420.10">
    <property type="entry name" value="Ribonuclease H-like superfamily/Ribonuclease H"/>
    <property type="match status" value="1"/>
</dbReference>
<sequence length="461" mass="53280">MSEGLPNNEQTAPDPVAELKECLYFSIENVKNKLNERIHEDVDGIDYICVQLARIENLVERASAFGCRGRPSVYIPKELLQLYLDYRFTFKKIGEIFGVASKTIQRRVVEFGLKSCNYTMLSDEQLDEQISDILKVFPNCGYRRMRGFLTARGLHIQWRRIEDSMKRVCPEGILMRCLQFSVLKRRIYNVRSPLSLWHIDGNHKLIRWGFVIHGCIDGYSRQITFLHCSCNNKAQTVLQLFLDAVDVFGLPSRVRGDKGVENVDVAWHMFTHPMRGPDRGSFISGRSCHNQRIERLWRDVFSGCTHIFHSLFHHMENEGILDIGNDLHLYALRYVFTKRINNSLKTFAEGWNHHPLSTEGNMSPAQLWVWGLRNQLIDMELNDVEINDYGIDDDGLSPNPAWSEDASFPDVIEVPDIYLPIPPDEVDSHLAQFDPLASSQYFGIDIYLQVLTHLINIFDDR</sequence>
<dbReference type="PANTHER" id="PTHR46791">
    <property type="entry name" value="EXPRESSED PROTEIN"/>
    <property type="match status" value="1"/>
</dbReference>
<gene>
    <name evidence="1" type="ORF">PACLA_8A019792</name>
</gene>
<keyword evidence="2" id="KW-1185">Reference proteome</keyword>
<reference evidence="1" key="1">
    <citation type="submission" date="2020-04" db="EMBL/GenBank/DDBJ databases">
        <authorList>
            <person name="Alioto T."/>
            <person name="Alioto T."/>
            <person name="Gomez Garrido J."/>
        </authorList>
    </citation>
    <scope>NUCLEOTIDE SEQUENCE</scope>
    <source>
        <strain evidence="1">A484AB</strain>
    </source>
</reference>
<dbReference type="PANTHER" id="PTHR46791:SF11">
    <property type="entry name" value="INTEGRASE CATALYTIC DOMAIN-CONTAINING PROTEIN"/>
    <property type="match status" value="1"/>
</dbReference>
<dbReference type="PROSITE" id="PS50994">
    <property type="entry name" value="INTEGRASE"/>
    <property type="match status" value="1"/>
</dbReference>
<dbReference type="InterPro" id="IPR012337">
    <property type="entry name" value="RNaseH-like_sf"/>
</dbReference>
<evidence type="ECO:0000313" key="1">
    <source>
        <dbReference type="EMBL" id="CAB3990779.1"/>
    </source>
</evidence>
<dbReference type="InterPro" id="IPR036397">
    <property type="entry name" value="RNaseH_sf"/>
</dbReference>
<protein>
    <submittedName>
        <fullName evidence="1">Uncharacterized protein</fullName>
    </submittedName>
</protein>
<dbReference type="InterPro" id="IPR001584">
    <property type="entry name" value="Integrase_cat-core"/>
</dbReference>
<name>A0A7D9HQG5_PARCT</name>
<dbReference type="GO" id="GO:0003676">
    <property type="term" value="F:nucleic acid binding"/>
    <property type="evidence" value="ECO:0007669"/>
    <property type="project" value="InterPro"/>
</dbReference>
<organism evidence="1 2">
    <name type="scientific">Paramuricea clavata</name>
    <name type="common">Red gorgonian</name>
    <name type="synonym">Violescent sea-whip</name>
    <dbReference type="NCBI Taxonomy" id="317549"/>
    <lineage>
        <taxon>Eukaryota</taxon>
        <taxon>Metazoa</taxon>
        <taxon>Cnidaria</taxon>
        <taxon>Anthozoa</taxon>
        <taxon>Octocorallia</taxon>
        <taxon>Malacalcyonacea</taxon>
        <taxon>Plexauridae</taxon>
        <taxon>Paramuricea</taxon>
    </lineage>
</organism>
<dbReference type="InterPro" id="IPR058913">
    <property type="entry name" value="Integrase_dom_put"/>
</dbReference>
<dbReference type="SUPFAM" id="SSF53098">
    <property type="entry name" value="Ribonuclease H-like"/>
    <property type="match status" value="1"/>
</dbReference>
<evidence type="ECO:0000313" key="2">
    <source>
        <dbReference type="Proteomes" id="UP001152795"/>
    </source>
</evidence>
<dbReference type="GO" id="GO:0015074">
    <property type="term" value="P:DNA integration"/>
    <property type="evidence" value="ECO:0007669"/>
    <property type="project" value="InterPro"/>
</dbReference>
<dbReference type="Proteomes" id="UP001152795">
    <property type="component" value="Unassembled WGS sequence"/>
</dbReference>
<comment type="caution">
    <text evidence="1">The sequence shown here is derived from an EMBL/GenBank/DDBJ whole genome shotgun (WGS) entry which is preliminary data.</text>
</comment>
<proteinExistence type="predicted"/>
<dbReference type="Pfam" id="PF24764">
    <property type="entry name" value="rva_4"/>
    <property type="match status" value="1"/>
</dbReference>
<dbReference type="OrthoDB" id="2686689at2759"/>
<dbReference type="EMBL" id="CACRXK020001724">
    <property type="protein sequence ID" value="CAB3990779.1"/>
    <property type="molecule type" value="Genomic_DNA"/>
</dbReference>